<organism evidence="3 4">
    <name type="scientific">Puccinia graminis f. sp. tritici</name>
    <dbReference type="NCBI Taxonomy" id="56615"/>
    <lineage>
        <taxon>Eukaryota</taxon>
        <taxon>Fungi</taxon>
        <taxon>Dikarya</taxon>
        <taxon>Basidiomycota</taxon>
        <taxon>Pucciniomycotina</taxon>
        <taxon>Pucciniomycetes</taxon>
        <taxon>Pucciniales</taxon>
        <taxon>Pucciniaceae</taxon>
        <taxon>Puccinia</taxon>
    </lineage>
</organism>
<keyword evidence="2" id="KW-0812">Transmembrane</keyword>
<feature type="transmembrane region" description="Helical" evidence="2">
    <location>
        <begin position="300"/>
        <end position="320"/>
    </location>
</feature>
<comment type="caution">
    <text evidence="3">The sequence shown here is derived from an EMBL/GenBank/DDBJ whole genome shotgun (WGS) entry which is preliminary data.</text>
</comment>
<gene>
    <name evidence="3" type="ORF">PGT21_033567</name>
</gene>
<name>A0A5B0LZ53_PUCGR</name>
<protein>
    <submittedName>
        <fullName evidence="3">Uncharacterized protein</fullName>
    </submittedName>
</protein>
<keyword evidence="2" id="KW-0472">Membrane</keyword>
<proteinExistence type="predicted"/>
<keyword evidence="2" id="KW-1133">Transmembrane helix</keyword>
<feature type="region of interest" description="Disordered" evidence="1">
    <location>
        <begin position="335"/>
        <end position="354"/>
    </location>
</feature>
<feature type="transmembrane region" description="Helical" evidence="2">
    <location>
        <begin position="378"/>
        <end position="398"/>
    </location>
</feature>
<reference evidence="3 4" key="1">
    <citation type="submission" date="2019-05" db="EMBL/GenBank/DDBJ databases">
        <title>Emergence of the Ug99 lineage of the wheat stem rust pathogen through somatic hybridization.</title>
        <authorList>
            <person name="Li F."/>
            <person name="Upadhyaya N.M."/>
            <person name="Sperschneider J."/>
            <person name="Matny O."/>
            <person name="Nguyen-Phuc H."/>
            <person name="Mago R."/>
            <person name="Raley C."/>
            <person name="Miller M.E."/>
            <person name="Silverstein K.A.T."/>
            <person name="Henningsen E."/>
            <person name="Hirsch C.D."/>
            <person name="Visser B."/>
            <person name="Pretorius Z.A."/>
            <person name="Steffenson B.J."/>
            <person name="Schwessinger B."/>
            <person name="Dodds P.N."/>
            <person name="Figueroa M."/>
        </authorList>
    </citation>
    <scope>NUCLEOTIDE SEQUENCE [LARGE SCALE GENOMIC DNA]</scope>
    <source>
        <strain evidence="3">21-0</strain>
    </source>
</reference>
<evidence type="ECO:0000256" key="2">
    <source>
        <dbReference type="SAM" id="Phobius"/>
    </source>
</evidence>
<evidence type="ECO:0000313" key="3">
    <source>
        <dbReference type="EMBL" id="KAA1069802.1"/>
    </source>
</evidence>
<sequence length="497" mass="54910">MRSVLASGKISRRRLSECASSWSSLGFFLHLTEEGTLTPLLILGTKLTHWGSVPLCRATLVSLVVILILHAFIAATCLLLLTLPCIRPLKRSPWYLKKLYIEDHSSGKAHQVPLYFANAGVLLTTSQLLSSASTSAFIWFDIGAASPGEHLFGSRALPAVGLMNLAEILAYWSLSHCFLVITICHGNKKQQEKSMSSIRHIPPQVINFIFTFVPIAAMVITIFVIAWVTSVTSEIQSYMKQGLMALDQGSSIWKQLQATPQSLEAQAQLRGITMQLANLFRNAFPRLEVAFHRFRLGECLFLSFESVSCPIFVASFWILVQNYLKQSPNSTIKSCSSGGSMTHMNTGTESGTRTNTHSVVASRSYLDAIKTDRQFFHLNIRALGTFISMLLNIILHMVNISRTTDALTVPYWRTVATLLGTVGSIFSGIPVVWQCWRLHVDQSDATADCSNRYALAVVKARESHVPLDASGARGLKVPVTIHFEHSDTLVAPKPEMT</sequence>
<dbReference type="Proteomes" id="UP000324748">
    <property type="component" value="Unassembled WGS sequence"/>
</dbReference>
<feature type="transmembrane region" description="Helical" evidence="2">
    <location>
        <begin position="58"/>
        <end position="81"/>
    </location>
</feature>
<accession>A0A5B0LZ53</accession>
<feature type="transmembrane region" description="Helical" evidence="2">
    <location>
        <begin position="160"/>
        <end position="184"/>
    </location>
</feature>
<feature type="transmembrane region" description="Helical" evidence="2">
    <location>
        <begin position="205"/>
        <end position="229"/>
    </location>
</feature>
<evidence type="ECO:0000313" key="4">
    <source>
        <dbReference type="Proteomes" id="UP000324748"/>
    </source>
</evidence>
<dbReference type="OrthoDB" id="10410834at2759"/>
<dbReference type="AlphaFoldDB" id="A0A5B0LZ53"/>
<keyword evidence="4" id="KW-1185">Reference proteome</keyword>
<dbReference type="EMBL" id="VSWC01000183">
    <property type="protein sequence ID" value="KAA1069802.1"/>
    <property type="molecule type" value="Genomic_DNA"/>
</dbReference>
<evidence type="ECO:0000256" key="1">
    <source>
        <dbReference type="SAM" id="MobiDB-lite"/>
    </source>
</evidence>
<feature type="transmembrane region" description="Helical" evidence="2">
    <location>
        <begin position="410"/>
        <end position="433"/>
    </location>
</feature>
<feature type="transmembrane region" description="Helical" evidence="2">
    <location>
        <begin position="114"/>
        <end position="140"/>
    </location>
</feature>